<dbReference type="SMART" id="SM00464">
    <property type="entry name" value="LON"/>
    <property type="match status" value="1"/>
</dbReference>
<accession>A0A9W6ZEE9</accession>
<dbReference type="InterPro" id="IPR034750">
    <property type="entry name" value="CULT"/>
</dbReference>
<evidence type="ECO:0000256" key="8">
    <source>
        <dbReference type="ARBA" id="ARBA00023242"/>
    </source>
</evidence>
<dbReference type="InterPro" id="IPR046336">
    <property type="entry name" value="Lon_prtase_N_sf"/>
</dbReference>
<keyword evidence="5" id="KW-0479">Metal-binding</keyword>
<evidence type="ECO:0000259" key="10">
    <source>
        <dbReference type="PROSITE" id="PS51787"/>
    </source>
</evidence>
<dbReference type="InterPro" id="IPR015947">
    <property type="entry name" value="PUA-like_sf"/>
</dbReference>
<gene>
    <name evidence="12" type="ORF">TrST_g3854</name>
</gene>
<evidence type="ECO:0000313" key="13">
    <source>
        <dbReference type="Proteomes" id="UP001165085"/>
    </source>
</evidence>
<dbReference type="Gene3D" id="2.170.150.20">
    <property type="entry name" value="Peptide methionine sulfoxide reductase"/>
    <property type="match status" value="1"/>
</dbReference>
<dbReference type="CDD" id="cd15777">
    <property type="entry name" value="CRBN_C_like"/>
    <property type="match status" value="1"/>
</dbReference>
<evidence type="ECO:0000256" key="1">
    <source>
        <dbReference type="ARBA" id="ARBA00004123"/>
    </source>
</evidence>
<evidence type="ECO:0000259" key="11">
    <source>
        <dbReference type="PROSITE" id="PS51788"/>
    </source>
</evidence>
<proteinExistence type="inferred from homology"/>
<dbReference type="Pfam" id="PF02190">
    <property type="entry name" value="LON_substr_bdg"/>
    <property type="match status" value="1"/>
</dbReference>
<sequence length="512" mass="55877">MENNEDNQTLMARLRAGIIFRAAVLQRRLSLRRELIESGSPPPAPASAHSYLNSEHSTIESMPSLLTTFANNQTSSPSNLIAQLNDNSSRASVLLPLLPLPDVVLFPNETLPIRLPSTSAVTSYLQAAISLSARDYNAPVFLGIVNSMLGSVEVGEMGTVGEVAQIINNSGDEQDLPSDAVTGTVATLTGARRFRIIKKLDAGEFYGGSDEMIDYRRRFGGVDWCIVRLLPDLVPDKLEDINVVSKKCGLPAFLLRSADVRRKIDYVRDLCDDAVDEDEDEDDDEDKGSHTATATPPPTKKKKKKHANGFSSILPQCPNRNVDPLYFSFWIAANLPISTIERQKLLSLETINQRMAAIMSLMGIKVQPKSEGRGEVKGRLYCGSCGAAIAFKRDVFSVPGAAGCNKAYVNPHGVVHQTVTVRRVENVVVEASLPTLADTWFPGYAWTITYCRVCGDHLGWKFTLVQGSMGAMEAEQREDAVKHFFGIRGSALVEDATDSVGEGDDVNMAEVD</sequence>
<dbReference type="Proteomes" id="UP001165085">
    <property type="component" value="Unassembled WGS sequence"/>
</dbReference>
<keyword evidence="6" id="KW-0833">Ubl conjugation pathway</keyword>
<evidence type="ECO:0000256" key="5">
    <source>
        <dbReference type="ARBA" id="ARBA00022723"/>
    </source>
</evidence>
<feature type="region of interest" description="Disordered" evidence="9">
    <location>
        <begin position="275"/>
        <end position="305"/>
    </location>
</feature>
<keyword evidence="7" id="KW-0862">Zinc</keyword>
<dbReference type="Pfam" id="PF03226">
    <property type="entry name" value="Yippee-Mis18"/>
    <property type="match status" value="1"/>
</dbReference>
<dbReference type="PROSITE" id="PS51788">
    <property type="entry name" value="CULT"/>
    <property type="match status" value="1"/>
</dbReference>
<keyword evidence="13" id="KW-1185">Reference proteome</keyword>
<name>A0A9W6ZEE9_9STRA</name>
<evidence type="ECO:0000256" key="2">
    <source>
        <dbReference type="ARBA" id="ARBA00004906"/>
    </source>
</evidence>
<feature type="domain" description="CULT" evidence="11">
    <location>
        <begin position="377"/>
        <end position="496"/>
    </location>
</feature>
<dbReference type="OrthoDB" id="267517at2759"/>
<evidence type="ECO:0000256" key="9">
    <source>
        <dbReference type="SAM" id="MobiDB-lite"/>
    </source>
</evidence>
<evidence type="ECO:0000256" key="4">
    <source>
        <dbReference type="ARBA" id="ARBA00014394"/>
    </source>
</evidence>
<dbReference type="Gene3D" id="1.20.58.1480">
    <property type="match status" value="1"/>
</dbReference>
<evidence type="ECO:0000313" key="12">
    <source>
        <dbReference type="EMBL" id="GMH52887.1"/>
    </source>
</evidence>
<comment type="pathway">
    <text evidence="2">Protein modification; protein ubiquitination.</text>
</comment>
<organism evidence="12 13">
    <name type="scientific">Triparma strigata</name>
    <dbReference type="NCBI Taxonomy" id="1606541"/>
    <lineage>
        <taxon>Eukaryota</taxon>
        <taxon>Sar</taxon>
        <taxon>Stramenopiles</taxon>
        <taxon>Ochrophyta</taxon>
        <taxon>Bolidophyceae</taxon>
        <taxon>Parmales</taxon>
        <taxon>Triparmaceae</taxon>
        <taxon>Triparma</taxon>
    </lineage>
</organism>
<feature type="compositionally biased region" description="Acidic residues" evidence="9">
    <location>
        <begin position="275"/>
        <end position="286"/>
    </location>
</feature>
<reference evidence="13" key="1">
    <citation type="journal article" date="2023" name="Commun. Biol.">
        <title>Genome analysis of Parmales, the sister group of diatoms, reveals the evolutionary specialization of diatoms from phago-mixotrophs to photoautotrophs.</title>
        <authorList>
            <person name="Ban H."/>
            <person name="Sato S."/>
            <person name="Yoshikawa S."/>
            <person name="Yamada K."/>
            <person name="Nakamura Y."/>
            <person name="Ichinomiya M."/>
            <person name="Sato N."/>
            <person name="Blanc-Mathieu R."/>
            <person name="Endo H."/>
            <person name="Kuwata A."/>
            <person name="Ogata H."/>
        </authorList>
    </citation>
    <scope>NUCLEOTIDE SEQUENCE [LARGE SCALE GENOMIC DNA]</scope>
    <source>
        <strain evidence="13">NIES 3701</strain>
    </source>
</reference>
<feature type="domain" description="Lon N-terminal" evidence="10">
    <location>
        <begin position="95"/>
        <end position="366"/>
    </location>
</feature>
<dbReference type="PROSITE" id="PS51787">
    <property type="entry name" value="LON_N"/>
    <property type="match status" value="1"/>
</dbReference>
<dbReference type="InterPro" id="IPR004910">
    <property type="entry name" value="Yippee/Mis18/Cereblon"/>
</dbReference>
<evidence type="ECO:0000256" key="3">
    <source>
        <dbReference type="ARBA" id="ARBA00005293"/>
    </source>
</evidence>
<keyword evidence="8" id="KW-0539">Nucleus</keyword>
<comment type="caution">
    <text evidence="12">The sequence shown here is derived from an EMBL/GenBank/DDBJ whole genome shotgun (WGS) entry which is preliminary data.</text>
</comment>
<dbReference type="EMBL" id="BRXY01000015">
    <property type="protein sequence ID" value="GMH52887.1"/>
    <property type="molecule type" value="Genomic_DNA"/>
</dbReference>
<dbReference type="AlphaFoldDB" id="A0A9W6ZEE9"/>
<comment type="subcellular location">
    <subcellularLocation>
        <location evidence="1">Nucleus</location>
    </subcellularLocation>
</comment>
<dbReference type="SUPFAM" id="SSF88697">
    <property type="entry name" value="PUA domain-like"/>
    <property type="match status" value="1"/>
</dbReference>
<evidence type="ECO:0000256" key="6">
    <source>
        <dbReference type="ARBA" id="ARBA00022786"/>
    </source>
</evidence>
<dbReference type="FunFam" id="2.170.150.20:FF:000007">
    <property type="entry name" value="Protein cereblon"/>
    <property type="match status" value="1"/>
</dbReference>
<dbReference type="Gene3D" id="2.30.130.40">
    <property type="entry name" value="LON domain-like"/>
    <property type="match status" value="1"/>
</dbReference>
<dbReference type="InterPro" id="IPR003111">
    <property type="entry name" value="Lon_prtase_N"/>
</dbReference>
<comment type="similarity">
    <text evidence="3">Belongs to the CRBN family.</text>
</comment>
<protein>
    <recommendedName>
        <fullName evidence="4">Protein cereblon</fullName>
    </recommendedName>
</protein>
<evidence type="ECO:0000256" key="7">
    <source>
        <dbReference type="ARBA" id="ARBA00022833"/>
    </source>
</evidence>